<reference evidence="3" key="1">
    <citation type="journal article" date="2014" name="Proc. Natl. Acad. Sci. U.S.A.">
        <title>Extensive sampling of basidiomycete genomes demonstrates inadequacy of the white-rot/brown-rot paradigm for wood decay fungi.</title>
        <authorList>
            <person name="Riley R."/>
            <person name="Salamov A.A."/>
            <person name="Brown D.W."/>
            <person name="Nagy L.G."/>
            <person name="Floudas D."/>
            <person name="Held B.W."/>
            <person name="Levasseur A."/>
            <person name="Lombard V."/>
            <person name="Morin E."/>
            <person name="Otillar R."/>
            <person name="Lindquist E.A."/>
            <person name="Sun H."/>
            <person name="LaButti K.M."/>
            <person name="Schmutz J."/>
            <person name="Jabbour D."/>
            <person name="Luo H."/>
            <person name="Baker S.E."/>
            <person name="Pisabarro A.G."/>
            <person name="Walton J.D."/>
            <person name="Blanchette R.A."/>
            <person name="Henrissat B."/>
            <person name="Martin F."/>
            <person name="Cullen D."/>
            <person name="Hibbett D.S."/>
            <person name="Grigoriev I.V."/>
        </authorList>
    </citation>
    <scope>NUCLEOTIDE SEQUENCE [LARGE SCALE GENOMIC DNA]</scope>
    <source>
        <strain evidence="3">FD-172 SS1</strain>
    </source>
</reference>
<evidence type="ECO:0000313" key="3">
    <source>
        <dbReference type="Proteomes" id="UP000027195"/>
    </source>
</evidence>
<dbReference type="AlphaFoldDB" id="A0A067MCS7"/>
<dbReference type="InterPro" id="IPR052058">
    <property type="entry name" value="Alcohol_O-acetyltransferase"/>
</dbReference>
<dbReference type="PANTHER" id="PTHR28037">
    <property type="entry name" value="ALCOHOL O-ACETYLTRANSFERASE 1-RELATED"/>
    <property type="match status" value="1"/>
</dbReference>
<dbReference type="Gene3D" id="3.30.559.10">
    <property type="entry name" value="Chloramphenicol acetyltransferase-like domain"/>
    <property type="match status" value="1"/>
</dbReference>
<dbReference type="OrthoDB" id="3355480at2759"/>
<proteinExistence type="predicted"/>
<dbReference type="PANTHER" id="PTHR28037:SF1">
    <property type="entry name" value="ALCOHOL O-ACETYLTRANSFERASE 1-RELATED"/>
    <property type="match status" value="1"/>
</dbReference>
<dbReference type="EMBL" id="KL198043">
    <property type="protein sequence ID" value="KDQ13578.1"/>
    <property type="molecule type" value="Genomic_DNA"/>
</dbReference>
<name>A0A067MCS7_BOTB1</name>
<dbReference type="InParanoid" id="A0A067MCS7"/>
<sequence length="572" mass="62456">MSTVTFPPQPHIDGEQASASTSTRTFERRLGDSEASYFLPARADGVNDMYLRISFTAPPGLLTLERAHTAWAIIRLRNPLLASKVILKTYEDVRFTYDAPVSPNDALREAASAFEFRNETKQGVIDRYLNGPRTLSGERVSYLILSSTTPPDEATKGSREFGLTLCTVHCLSDGIAMHRTMNQFFSLVGSNKSSDELQHTLIEEWESRWGKSSRVNVNPLPAAMEDRLNAPAGRLRRAAALVDFQNTQHKLIGGHTLPRINAGARKTITYEASFDEEQTKVIVRKCKANGVSVGHALFALCNIAMIRAMGGMSPELPMMIYTALNLRPKLNPAHPSKSSHHFLTIGYHNVVLPSFLPTTTKTTHAQTQTRTRTKAHSYTGRNANVGATEKTFWLRAQSAKRQMTEYLKSDMLAARALEMAKERGRRARMWAAEDDGVAAPAPASTPSPSSSLAASAFSPSSFSSAPAPASPTLLPPAPSVAIIGLSLLGDLDALYDYSAFPSIHIRGCLCGSRQRKGASLIFAQTLAGRFHMSLGWDSNGLEPDVVNAFWHGLKSGVHEFVLPGSEMSSARL</sequence>
<protein>
    <recommendedName>
        <fullName evidence="4">Condensation domain-containing protein</fullName>
    </recommendedName>
</protein>
<dbReference type="STRING" id="930990.A0A067MCS7"/>
<evidence type="ECO:0000313" key="2">
    <source>
        <dbReference type="EMBL" id="KDQ13578.1"/>
    </source>
</evidence>
<dbReference type="HOGENOM" id="CLU_016660_0_0_1"/>
<dbReference type="Gene3D" id="3.30.559.30">
    <property type="entry name" value="Nonribosomal peptide synthetase, condensation domain"/>
    <property type="match status" value="1"/>
</dbReference>
<dbReference type="Proteomes" id="UP000027195">
    <property type="component" value="Unassembled WGS sequence"/>
</dbReference>
<accession>A0A067MCS7</accession>
<evidence type="ECO:0008006" key="4">
    <source>
        <dbReference type="Google" id="ProtNLM"/>
    </source>
</evidence>
<dbReference type="InterPro" id="IPR023213">
    <property type="entry name" value="CAT-like_dom_sf"/>
</dbReference>
<gene>
    <name evidence="2" type="ORF">BOTBODRAFT_188542</name>
</gene>
<evidence type="ECO:0000256" key="1">
    <source>
        <dbReference type="SAM" id="MobiDB-lite"/>
    </source>
</evidence>
<keyword evidence="3" id="KW-1185">Reference proteome</keyword>
<organism evidence="2 3">
    <name type="scientific">Botryobasidium botryosum (strain FD-172 SS1)</name>
    <dbReference type="NCBI Taxonomy" id="930990"/>
    <lineage>
        <taxon>Eukaryota</taxon>
        <taxon>Fungi</taxon>
        <taxon>Dikarya</taxon>
        <taxon>Basidiomycota</taxon>
        <taxon>Agaricomycotina</taxon>
        <taxon>Agaricomycetes</taxon>
        <taxon>Cantharellales</taxon>
        <taxon>Botryobasidiaceae</taxon>
        <taxon>Botryobasidium</taxon>
    </lineage>
</organism>
<feature type="region of interest" description="Disordered" evidence="1">
    <location>
        <begin position="1"/>
        <end position="26"/>
    </location>
</feature>